<dbReference type="PROSITE" id="PS00661">
    <property type="entry name" value="FERM_2"/>
    <property type="match status" value="1"/>
</dbReference>
<dbReference type="InterPro" id="IPR018980">
    <property type="entry name" value="FERM_PH-like_C"/>
</dbReference>
<dbReference type="InterPro" id="IPR000387">
    <property type="entry name" value="Tyr_Pase_dom"/>
</dbReference>
<dbReference type="SUPFAM" id="SSF50729">
    <property type="entry name" value="PH domain-like"/>
    <property type="match status" value="1"/>
</dbReference>
<dbReference type="EC" id="3.1.3.48" evidence="3"/>
<dbReference type="InterPro" id="IPR014847">
    <property type="entry name" value="FA"/>
</dbReference>
<evidence type="ECO:0000256" key="7">
    <source>
        <dbReference type="ARBA" id="ARBA00023212"/>
    </source>
</evidence>
<organism evidence="12">
    <name type="scientific">Oppiella nova</name>
    <dbReference type="NCBI Taxonomy" id="334625"/>
    <lineage>
        <taxon>Eukaryota</taxon>
        <taxon>Metazoa</taxon>
        <taxon>Ecdysozoa</taxon>
        <taxon>Arthropoda</taxon>
        <taxon>Chelicerata</taxon>
        <taxon>Arachnida</taxon>
        <taxon>Acari</taxon>
        <taxon>Acariformes</taxon>
        <taxon>Sarcoptiformes</taxon>
        <taxon>Oribatida</taxon>
        <taxon>Brachypylina</taxon>
        <taxon>Oppioidea</taxon>
        <taxon>Oppiidae</taxon>
        <taxon>Oppiella</taxon>
    </lineage>
</organism>
<dbReference type="InterPro" id="IPR000242">
    <property type="entry name" value="PTP_cat"/>
</dbReference>
<dbReference type="PROSITE" id="PS00383">
    <property type="entry name" value="TYR_PHOSPHATASE_1"/>
    <property type="match status" value="1"/>
</dbReference>
<dbReference type="SMART" id="SM01196">
    <property type="entry name" value="FERM_C"/>
    <property type="match status" value="1"/>
</dbReference>
<dbReference type="EMBL" id="CAJPVJ010002819">
    <property type="protein sequence ID" value="CAG2166829.1"/>
    <property type="molecule type" value="Genomic_DNA"/>
</dbReference>
<dbReference type="InterPro" id="IPR011993">
    <property type="entry name" value="PH-like_dom_sf"/>
</dbReference>
<dbReference type="AlphaFoldDB" id="A0A7R9LVX5"/>
<dbReference type="Gene3D" id="3.90.190.10">
    <property type="entry name" value="Protein tyrosine phosphatase superfamily"/>
    <property type="match status" value="1"/>
</dbReference>
<evidence type="ECO:0000259" key="10">
    <source>
        <dbReference type="PROSITE" id="PS50057"/>
    </source>
</evidence>
<dbReference type="GO" id="GO:0048666">
    <property type="term" value="P:neuron development"/>
    <property type="evidence" value="ECO:0007669"/>
    <property type="project" value="UniProtKB-ARBA"/>
</dbReference>
<dbReference type="GO" id="GO:0004725">
    <property type="term" value="F:protein tyrosine phosphatase activity"/>
    <property type="evidence" value="ECO:0007669"/>
    <property type="project" value="UniProtKB-EC"/>
</dbReference>
<dbReference type="GO" id="GO:0005856">
    <property type="term" value="C:cytoskeleton"/>
    <property type="evidence" value="ECO:0007669"/>
    <property type="project" value="UniProtKB-SubCell"/>
</dbReference>
<dbReference type="CDD" id="cd14473">
    <property type="entry name" value="FERM_B-lobe"/>
    <property type="match status" value="1"/>
</dbReference>
<dbReference type="InterPro" id="IPR003595">
    <property type="entry name" value="Tyr_Pase_cat"/>
</dbReference>
<keyword evidence="7" id="KW-0206">Cytoskeleton</keyword>
<dbReference type="InterPro" id="IPR001478">
    <property type="entry name" value="PDZ"/>
</dbReference>
<dbReference type="PANTHER" id="PTHR45706:SF4">
    <property type="entry name" value="TYROSINE-PROTEIN PHOSPHATASE"/>
    <property type="match status" value="1"/>
</dbReference>
<dbReference type="SUPFAM" id="SSF50156">
    <property type="entry name" value="PDZ domain-like"/>
    <property type="match status" value="1"/>
</dbReference>
<feature type="domain" description="Tyrosine specific protein phosphatases" evidence="9">
    <location>
        <begin position="623"/>
        <end position="698"/>
    </location>
</feature>
<proteinExistence type="inferred from homology"/>
<feature type="domain" description="PDZ" evidence="11">
    <location>
        <begin position="312"/>
        <end position="384"/>
    </location>
</feature>
<dbReference type="Gene3D" id="2.30.42.10">
    <property type="match status" value="1"/>
</dbReference>
<dbReference type="SMART" id="SM00228">
    <property type="entry name" value="PDZ"/>
    <property type="match status" value="1"/>
</dbReference>
<keyword evidence="13" id="KW-1185">Reference proteome</keyword>
<dbReference type="InterPro" id="IPR029021">
    <property type="entry name" value="Prot-tyrosine_phosphatase-like"/>
</dbReference>
<dbReference type="PANTHER" id="PTHR45706">
    <property type="entry name" value="TYROSINE-PROTEIN PHOSPHATASE"/>
    <property type="match status" value="1"/>
</dbReference>
<name>A0A7R9LVX5_9ACAR</name>
<dbReference type="Pfam" id="PF00595">
    <property type="entry name" value="PDZ"/>
    <property type="match status" value="1"/>
</dbReference>
<evidence type="ECO:0000256" key="3">
    <source>
        <dbReference type="ARBA" id="ARBA00013064"/>
    </source>
</evidence>
<feature type="domain" description="FERM" evidence="10">
    <location>
        <begin position="1"/>
        <end position="175"/>
    </location>
</feature>
<dbReference type="SUPFAM" id="SSF47031">
    <property type="entry name" value="Second domain of FERM"/>
    <property type="match status" value="1"/>
</dbReference>
<evidence type="ECO:0000256" key="2">
    <source>
        <dbReference type="ARBA" id="ARBA00009649"/>
    </source>
</evidence>
<dbReference type="Pfam" id="PF00102">
    <property type="entry name" value="Y_phosphatase"/>
    <property type="match status" value="1"/>
</dbReference>
<dbReference type="Pfam" id="PF08736">
    <property type="entry name" value="FA"/>
    <property type="match status" value="1"/>
</dbReference>
<dbReference type="SUPFAM" id="SSF52799">
    <property type="entry name" value="(Phosphotyrosine protein) phosphatases II"/>
    <property type="match status" value="1"/>
</dbReference>
<reference evidence="12" key="1">
    <citation type="submission" date="2020-11" db="EMBL/GenBank/DDBJ databases">
        <authorList>
            <person name="Tran Van P."/>
        </authorList>
    </citation>
    <scope>NUCLEOTIDE SEQUENCE</scope>
</reference>
<dbReference type="FunFam" id="2.30.29.30:FF:000002">
    <property type="entry name" value="Band 4.1-like protein 5 isoform 1"/>
    <property type="match status" value="1"/>
</dbReference>
<dbReference type="OrthoDB" id="5854685at2759"/>
<dbReference type="SMART" id="SM01195">
    <property type="entry name" value="FA"/>
    <property type="match status" value="1"/>
</dbReference>
<dbReference type="InterPro" id="IPR036034">
    <property type="entry name" value="PDZ_sf"/>
</dbReference>
<evidence type="ECO:0000259" key="8">
    <source>
        <dbReference type="PROSITE" id="PS50055"/>
    </source>
</evidence>
<evidence type="ECO:0000259" key="11">
    <source>
        <dbReference type="PROSITE" id="PS50106"/>
    </source>
</evidence>
<dbReference type="InterPro" id="IPR035963">
    <property type="entry name" value="FERM_2"/>
</dbReference>
<dbReference type="PROSITE" id="PS50106">
    <property type="entry name" value="PDZ"/>
    <property type="match status" value="1"/>
</dbReference>
<dbReference type="SMART" id="SM00194">
    <property type="entry name" value="PTPc"/>
    <property type="match status" value="1"/>
</dbReference>
<dbReference type="InterPro" id="IPR014352">
    <property type="entry name" value="FERM/acyl-CoA-bd_prot_sf"/>
</dbReference>
<dbReference type="PROSITE" id="PS50056">
    <property type="entry name" value="TYR_PHOSPHATASE_2"/>
    <property type="match status" value="1"/>
</dbReference>
<dbReference type="InterPro" id="IPR019748">
    <property type="entry name" value="FERM_central"/>
</dbReference>
<dbReference type="EMBL" id="OC917644">
    <property type="protein sequence ID" value="CAD7647627.1"/>
    <property type="molecule type" value="Genomic_DNA"/>
</dbReference>
<sequence length="721" mass="81639">MGDFCADDHKTGYISGLKLVANQTPEFEKTVADMHRLHRGETPADAELHFLQEAKRLDMYGVELHRAKDTAGREIQIGVSGNGLLVLHSGQKVSHFSWAKIVKISFKRRHFFVQLRREGVSIVCLHSSGVSSEAPPLSQTERFDSLLGFNSCSYRTCKSLWKACVEQHTFFRLQSPKPHTKKFFFFFSLGSRFRYSGKTEFQTIEENRKRLSRADRAFVRTRTNRFTRQTVPIPHINNLMLSSRAILHHNGDPKTARVQSTESPAKSAWLSLNSSSAFCPSLKSLPFIDKDSAENRLSAALSDDSSPVHLVAIHMTPDVDGRFGFNVKGGHDQNCPVLVSRVAPNTPADNASPRLREGDQVMTINGSDVTGLSHEQIVQLIRSTRDSGPDAQLVLQIRPNVYARDALLPEEPAFQYIPADASPTSRPEVLDALSESMALLEEGLESGSLVLQFEQLNRKKNGESMSCARHSDNLSKNRYRDISPYDSTRVVLNDSLTGDYINASFVTMQAPQQINRYIATQGPLQETTEDFWQMVWEQKCPLVVMVTPLEEKGRKKCHKYWPEADDELSVFGALRVRLVFQSDDSATTERHFRLCDQKTSEERLVRHLQYLAWPDHGVPDKHNDFLELIFAVRRLRTEFPDHPFVVHCSAGIGRTGVLILMETALCLMEASEAIHALDLVREMREQRAMLIQTSAQFRFVCEALHRVWKERLALSTVVFKD</sequence>
<evidence type="ECO:0000259" key="9">
    <source>
        <dbReference type="PROSITE" id="PS50056"/>
    </source>
</evidence>
<feature type="domain" description="Tyrosine-protein phosphatase" evidence="8">
    <location>
        <begin position="449"/>
        <end position="707"/>
    </location>
</feature>
<evidence type="ECO:0000256" key="5">
    <source>
        <dbReference type="ARBA" id="ARBA00022801"/>
    </source>
</evidence>
<comment type="similarity">
    <text evidence="2">Belongs to the protein-tyrosine phosphatase family. Non-receptor class subfamily.</text>
</comment>
<dbReference type="PROSITE" id="PS50057">
    <property type="entry name" value="FERM_3"/>
    <property type="match status" value="1"/>
</dbReference>
<evidence type="ECO:0000256" key="6">
    <source>
        <dbReference type="ARBA" id="ARBA00022912"/>
    </source>
</evidence>
<gene>
    <name evidence="12" type="ORF">ONB1V03_LOCUS6344</name>
</gene>
<dbReference type="Pfam" id="PF09380">
    <property type="entry name" value="FERM_C"/>
    <property type="match status" value="1"/>
</dbReference>
<dbReference type="Proteomes" id="UP000728032">
    <property type="component" value="Unassembled WGS sequence"/>
</dbReference>
<dbReference type="SMART" id="SM00404">
    <property type="entry name" value="PTPc_motif"/>
    <property type="match status" value="1"/>
</dbReference>
<protein>
    <recommendedName>
        <fullName evidence="3">protein-tyrosine-phosphatase</fullName>
        <ecNumber evidence="3">3.1.3.48</ecNumber>
    </recommendedName>
</protein>
<comment type="subcellular location">
    <subcellularLocation>
        <location evidence="1">Cytoplasm</location>
        <location evidence="1">Cytoskeleton</location>
    </subcellularLocation>
</comment>
<dbReference type="InterPro" id="IPR016130">
    <property type="entry name" value="Tyr_Pase_AS"/>
</dbReference>
<evidence type="ECO:0000256" key="4">
    <source>
        <dbReference type="ARBA" id="ARBA00022490"/>
    </source>
</evidence>
<accession>A0A7R9LVX5</accession>
<dbReference type="PRINTS" id="PR00700">
    <property type="entry name" value="PRTYPHPHTASE"/>
</dbReference>
<evidence type="ECO:0000313" key="13">
    <source>
        <dbReference type="Proteomes" id="UP000728032"/>
    </source>
</evidence>
<evidence type="ECO:0000256" key="1">
    <source>
        <dbReference type="ARBA" id="ARBA00004245"/>
    </source>
</evidence>
<dbReference type="Gene3D" id="1.20.80.10">
    <property type="match status" value="1"/>
</dbReference>
<evidence type="ECO:0000313" key="12">
    <source>
        <dbReference type="EMBL" id="CAD7647627.1"/>
    </source>
</evidence>
<dbReference type="InterPro" id="IPR000299">
    <property type="entry name" value="FERM_domain"/>
</dbReference>
<dbReference type="PROSITE" id="PS50055">
    <property type="entry name" value="TYR_PHOSPHATASE_PTP"/>
    <property type="match status" value="1"/>
</dbReference>
<dbReference type="Pfam" id="PF00373">
    <property type="entry name" value="FERM_M"/>
    <property type="match status" value="1"/>
</dbReference>
<dbReference type="Gene3D" id="2.30.29.30">
    <property type="entry name" value="Pleckstrin-homology domain (PH domain)/Phosphotyrosine-binding domain (PTB)"/>
    <property type="match status" value="1"/>
</dbReference>
<keyword evidence="6" id="KW-0904">Protein phosphatase</keyword>
<keyword evidence="4" id="KW-0963">Cytoplasm</keyword>
<dbReference type="InterPro" id="IPR019747">
    <property type="entry name" value="FERM_CS"/>
</dbReference>
<keyword evidence="5" id="KW-0378">Hydrolase</keyword>